<dbReference type="GO" id="GO:0005737">
    <property type="term" value="C:cytoplasm"/>
    <property type="evidence" value="ECO:0007669"/>
    <property type="project" value="TreeGrafter"/>
</dbReference>
<dbReference type="OrthoDB" id="6513151at2759"/>
<dbReference type="InterPro" id="IPR011009">
    <property type="entry name" value="Kinase-like_dom_sf"/>
</dbReference>
<dbReference type="FunFam" id="1.10.510.10:FF:001339">
    <property type="entry name" value="CAMK family protein kinase"/>
    <property type="match status" value="1"/>
</dbReference>
<evidence type="ECO:0000313" key="6">
    <source>
        <dbReference type="Proteomes" id="UP000179807"/>
    </source>
</evidence>
<dbReference type="Proteomes" id="UP000179807">
    <property type="component" value="Unassembled WGS sequence"/>
</dbReference>
<gene>
    <name evidence="5" type="ORF">TRFO_18218</name>
</gene>
<keyword evidence="6" id="KW-1185">Reference proteome</keyword>
<evidence type="ECO:0000256" key="1">
    <source>
        <dbReference type="ARBA" id="ARBA00022741"/>
    </source>
</evidence>
<accession>A0A1J4KL54</accession>
<comment type="caution">
    <text evidence="5">The sequence shown here is derived from an EMBL/GenBank/DDBJ whole genome shotgun (WGS) entry which is preliminary data.</text>
</comment>
<dbReference type="GO" id="GO:0005524">
    <property type="term" value="F:ATP binding"/>
    <property type="evidence" value="ECO:0007669"/>
    <property type="project" value="UniProtKB-KW"/>
</dbReference>
<proteinExistence type="predicted"/>
<evidence type="ECO:0000259" key="4">
    <source>
        <dbReference type="PROSITE" id="PS50011"/>
    </source>
</evidence>
<dbReference type="SUPFAM" id="SSF56112">
    <property type="entry name" value="Protein kinase-like (PK-like)"/>
    <property type="match status" value="1"/>
</dbReference>
<feature type="domain" description="Protein kinase" evidence="4">
    <location>
        <begin position="18"/>
        <end position="268"/>
    </location>
</feature>
<organism evidence="5 6">
    <name type="scientific">Tritrichomonas foetus</name>
    <dbReference type="NCBI Taxonomy" id="1144522"/>
    <lineage>
        <taxon>Eukaryota</taxon>
        <taxon>Metamonada</taxon>
        <taxon>Parabasalia</taxon>
        <taxon>Tritrichomonadida</taxon>
        <taxon>Tritrichomonadidae</taxon>
        <taxon>Tritrichomonas</taxon>
    </lineage>
</organism>
<feature type="region of interest" description="Disordered" evidence="3">
    <location>
        <begin position="353"/>
        <end position="407"/>
    </location>
</feature>
<evidence type="ECO:0000256" key="2">
    <source>
        <dbReference type="ARBA" id="ARBA00022840"/>
    </source>
</evidence>
<protein>
    <submittedName>
        <fullName evidence="5">CAMK family protein kinase</fullName>
    </submittedName>
</protein>
<dbReference type="InterPro" id="IPR008271">
    <property type="entry name" value="Ser/Thr_kinase_AS"/>
</dbReference>
<evidence type="ECO:0000256" key="3">
    <source>
        <dbReference type="SAM" id="MobiDB-lite"/>
    </source>
</evidence>
<dbReference type="GO" id="GO:0004674">
    <property type="term" value="F:protein serine/threonine kinase activity"/>
    <property type="evidence" value="ECO:0007669"/>
    <property type="project" value="TreeGrafter"/>
</dbReference>
<reference evidence="5" key="1">
    <citation type="submission" date="2016-10" db="EMBL/GenBank/DDBJ databases">
        <authorList>
            <person name="Benchimol M."/>
            <person name="Almeida L.G."/>
            <person name="Vasconcelos A.T."/>
            <person name="Perreira-Neves A."/>
            <person name="Rosa I.A."/>
            <person name="Tasca T."/>
            <person name="Bogo M.R."/>
            <person name="de Souza W."/>
        </authorList>
    </citation>
    <scope>NUCLEOTIDE SEQUENCE [LARGE SCALE GENOMIC DNA]</scope>
    <source>
        <strain evidence="5">K</strain>
    </source>
</reference>
<keyword evidence="5" id="KW-0418">Kinase</keyword>
<dbReference type="PANTHER" id="PTHR24346:SF30">
    <property type="entry name" value="MATERNAL EMBRYONIC LEUCINE ZIPPER KINASE"/>
    <property type="match status" value="1"/>
</dbReference>
<dbReference type="GO" id="GO:0035556">
    <property type="term" value="P:intracellular signal transduction"/>
    <property type="evidence" value="ECO:0007669"/>
    <property type="project" value="TreeGrafter"/>
</dbReference>
<dbReference type="VEuPathDB" id="TrichDB:TRFO_18218"/>
<keyword evidence="2" id="KW-0067">ATP-binding</keyword>
<dbReference type="EMBL" id="MLAK01000572">
    <property type="protein sequence ID" value="OHT12033.1"/>
    <property type="molecule type" value="Genomic_DNA"/>
</dbReference>
<dbReference type="PROSITE" id="PS00108">
    <property type="entry name" value="PROTEIN_KINASE_ST"/>
    <property type="match status" value="1"/>
</dbReference>
<dbReference type="RefSeq" id="XP_068365169.1">
    <property type="nucleotide sequence ID" value="XM_068500043.1"/>
</dbReference>
<dbReference type="PANTHER" id="PTHR24346">
    <property type="entry name" value="MAP/MICROTUBULE AFFINITY-REGULATING KINASE"/>
    <property type="match status" value="1"/>
</dbReference>
<dbReference type="InterPro" id="IPR000719">
    <property type="entry name" value="Prot_kinase_dom"/>
</dbReference>
<sequence length="407" mass="46684">MTEEISLANIEGKKIDDFEILEKFAGGAFSVVHFARHIPTNSYCAAKIIDLGAQSNKCFRNIMREISVFMQVSHPHISSLYRLSLVNKILIFFMEYEENGTLLQYVNRTGGLKEAEANRIFIQLYDALRHVHFYHFLVHRDLKLENILLDKENNVKLIDFGLSGTFYCNILKSFVGTPGYTPPEIVAGNEYGESCDVWSLGVCLYMMITDYLPFTVQAHDYKAIIEESEKIRFPGIFSPALQDLLKQMLQPRPDRRISFMNIQNHPWMKGISIVSGNITPTPIVFYQVNGYNDILKFKRKCLNNPNLEVVQKTAEIAKTDPQNVISQLKTGIINEITTIYFILLKPLMEKPSPPVNQGLPPLKRPTAQRKKRAEIQQDIPRIAMKSKQKIRRQSVGPKQNIRKPLPR</sequence>
<dbReference type="Gene3D" id="1.10.510.10">
    <property type="entry name" value="Transferase(Phosphotransferase) domain 1"/>
    <property type="match status" value="1"/>
</dbReference>
<keyword evidence="1" id="KW-0547">Nucleotide-binding</keyword>
<evidence type="ECO:0000313" key="5">
    <source>
        <dbReference type="EMBL" id="OHT12033.1"/>
    </source>
</evidence>
<dbReference type="Pfam" id="PF00069">
    <property type="entry name" value="Pkinase"/>
    <property type="match status" value="1"/>
</dbReference>
<name>A0A1J4KL54_9EUKA</name>
<dbReference type="GeneID" id="94834747"/>
<keyword evidence="5" id="KW-0808">Transferase</keyword>
<dbReference type="PROSITE" id="PS50011">
    <property type="entry name" value="PROTEIN_KINASE_DOM"/>
    <property type="match status" value="1"/>
</dbReference>
<dbReference type="SMART" id="SM00220">
    <property type="entry name" value="S_TKc"/>
    <property type="match status" value="1"/>
</dbReference>
<dbReference type="AlphaFoldDB" id="A0A1J4KL54"/>